<accession>A0A218ZI44</accession>
<proteinExistence type="inferred from homology"/>
<comment type="similarity">
    <text evidence="1">Belongs to the DeSI family.</text>
</comment>
<feature type="domain" description="PUL" evidence="5">
    <location>
        <begin position="288"/>
        <end position="571"/>
    </location>
</feature>
<evidence type="ECO:0000256" key="1">
    <source>
        <dbReference type="ARBA" id="ARBA00008140"/>
    </source>
</evidence>
<dbReference type="Proteomes" id="UP000242519">
    <property type="component" value="Unassembled WGS sequence"/>
</dbReference>
<dbReference type="GO" id="GO:0070646">
    <property type="term" value="P:protein modification by small protein removal"/>
    <property type="evidence" value="ECO:0007669"/>
    <property type="project" value="TreeGrafter"/>
</dbReference>
<evidence type="ECO:0000256" key="2">
    <source>
        <dbReference type="ARBA" id="ARBA00022670"/>
    </source>
</evidence>
<dbReference type="InterPro" id="IPR042266">
    <property type="entry name" value="PPPDE_sf"/>
</dbReference>
<dbReference type="PANTHER" id="PTHR12378">
    <property type="entry name" value="DESUMOYLATING ISOPEPTIDASE"/>
    <property type="match status" value="1"/>
</dbReference>
<dbReference type="Gene3D" id="1.25.10.10">
    <property type="entry name" value="Leucine-rich Repeat Variant"/>
    <property type="match status" value="1"/>
</dbReference>
<dbReference type="Gene3D" id="3.90.1720.30">
    <property type="entry name" value="PPPDE domains"/>
    <property type="match status" value="1"/>
</dbReference>
<keyword evidence="3" id="KW-0378">Hydrolase</keyword>
<dbReference type="Gene3D" id="3.40.30.10">
    <property type="entry name" value="Glutaredoxin"/>
    <property type="match status" value="1"/>
</dbReference>
<sequence>MQVSLYVYDLSNGLARQISSALLGTQIDAVYHTAIVMEGVEYVYDGGIRTAEPGRTHLGKPMQILDLGTTNLPMDVIMEYLDSLREIFTEEAYDLWSHNCNNFTNDFATFLLGQGIPEHITNLPQAVLDTPMGRVLQPQINEMVRRKQGQNGGLLGIKNTAKAPQTGQQRALTVREASSVTALDKLLEEARTSCAIIFFTSKSCAPCTKLYPLYDELAVQAAHKAVLIKVDVSRAFDVGTKYNIRSTPTFVTLLHGKEENRWSGADPATLRGNVNMLIQMAWPAHPHESLPLPALRYASLQPVLYSQLPPLGKLKTKMGPSADDAGIAGVLHFVAARAEDGAAEVTLPDLDSFSRSLRSAYSKLPSEIMFTIVDLVRIALVDSRFSGYYAEEKDHVTIAPLITYVNSLEACPYSLRLVALQMACNLFTSPLYPTHILNCAALTGPIVQLITTSLLDDKHHHVRVAAASLSYNIATANSRLRSEEHLESLPEGDQIELGASLLEAISVEEDSAEALKGFLLAFGYLIYCAPKNGELADLLKTMDAKGTVLSKKEKFPNEALVNDIGNRALEVAIQSRHFVARFATTPGGKKLYFNESIDVVQMDCYFSEAANHAPHLNAPEIFPQNSTVLEDGGRTAPGTFVMILKDIHKSRNGYVPFFRQPKGVQVSVMDAFDACWYHIR</sequence>
<dbReference type="InterPro" id="IPR036249">
    <property type="entry name" value="Thioredoxin-like_sf"/>
</dbReference>
<evidence type="ECO:0000259" key="4">
    <source>
        <dbReference type="PROSITE" id="PS51352"/>
    </source>
</evidence>
<dbReference type="Pfam" id="PF00085">
    <property type="entry name" value="Thioredoxin"/>
    <property type="match status" value="1"/>
</dbReference>
<dbReference type="SMART" id="SM01179">
    <property type="entry name" value="DUF862"/>
    <property type="match status" value="1"/>
</dbReference>
<dbReference type="Pfam" id="PF05903">
    <property type="entry name" value="Peptidase_C97"/>
    <property type="match status" value="1"/>
</dbReference>
<dbReference type="InParanoid" id="A0A218ZI44"/>
<dbReference type="InterPro" id="IPR011989">
    <property type="entry name" value="ARM-like"/>
</dbReference>
<dbReference type="PANTHER" id="PTHR12378:SF7">
    <property type="entry name" value="DESUMOYLATING ISOPEPTIDASE 1"/>
    <property type="match status" value="1"/>
</dbReference>
<dbReference type="CDD" id="cd02947">
    <property type="entry name" value="TRX_family"/>
    <property type="match status" value="1"/>
</dbReference>
<evidence type="ECO:0000313" key="8">
    <source>
        <dbReference type="Proteomes" id="UP000242519"/>
    </source>
</evidence>
<evidence type="ECO:0000313" key="7">
    <source>
        <dbReference type="EMBL" id="OWP07273.1"/>
    </source>
</evidence>
<dbReference type="PROSITE" id="PS51396">
    <property type="entry name" value="PUL"/>
    <property type="match status" value="1"/>
</dbReference>
<gene>
    <name evidence="7" type="ORF">B2J93_2046</name>
</gene>
<dbReference type="InterPro" id="IPR008580">
    <property type="entry name" value="PPPDE_dom"/>
</dbReference>
<dbReference type="InterPro" id="IPR013535">
    <property type="entry name" value="PUL_dom"/>
</dbReference>
<organism evidence="7 8">
    <name type="scientific">Diplocarpon coronariae</name>
    <dbReference type="NCBI Taxonomy" id="2795749"/>
    <lineage>
        <taxon>Eukaryota</taxon>
        <taxon>Fungi</taxon>
        <taxon>Dikarya</taxon>
        <taxon>Ascomycota</taxon>
        <taxon>Pezizomycotina</taxon>
        <taxon>Leotiomycetes</taxon>
        <taxon>Helotiales</taxon>
        <taxon>Drepanopezizaceae</taxon>
        <taxon>Diplocarpon</taxon>
    </lineage>
</organism>
<dbReference type="OrthoDB" id="3176171at2759"/>
<comment type="caution">
    <text evidence="7">The sequence shown here is derived from an EMBL/GenBank/DDBJ whole genome shotgun (WGS) entry which is preliminary data.</text>
</comment>
<name>A0A218ZI44_9HELO</name>
<protein>
    <submittedName>
        <fullName evidence="7">Thioredoxin</fullName>
    </submittedName>
</protein>
<dbReference type="EMBL" id="MZNU01000019">
    <property type="protein sequence ID" value="OWP07273.1"/>
    <property type="molecule type" value="Genomic_DNA"/>
</dbReference>
<dbReference type="GO" id="GO:0008233">
    <property type="term" value="F:peptidase activity"/>
    <property type="evidence" value="ECO:0007669"/>
    <property type="project" value="UniProtKB-KW"/>
</dbReference>
<evidence type="ECO:0000259" key="5">
    <source>
        <dbReference type="PROSITE" id="PS51396"/>
    </source>
</evidence>
<dbReference type="STRING" id="503106.A0A218ZI44"/>
<keyword evidence="2" id="KW-0645">Protease</keyword>
<dbReference type="SUPFAM" id="SSF52833">
    <property type="entry name" value="Thioredoxin-like"/>
    <property type="match status" value="1"/>
</dbReference>
<feature type="domain" description="PPPDE" evidence="6">
    <location>
        <begin position="1"/>
        <end position="141"/>
    </location>
</feature>
<reference evidence="7 8" key="1">
    <citation type="submission" date="2017-04" db="EMBL/GenBank/DDBJ databases">
        <title>Draft genome sequence of Marssonina coronaria NL1: causal agent of apple blotch.</title>
        <authorList>
            <person name="Cheng Q."/>
        </authorList>
    </citation>
    <scope>NUCLEOTIDE SEQUENCE [LARGE SCALE GENOMIC DNA]</scope>
    <source>
        <strain evidence="7 8">NL1</strain>
    </source>
</reference>
<dbReference type="AlphaFoldDB" id="A0A218ZI44"/>
<keyword evidence="8" id="KW-1185">Reference proteome</keyword>
<feature type="domain" description="Thioredoxin" evidence="4">
    <location>
        <begin position="157"/>
        <end position="279"/>
    </location>
</feature>
<evidence type="ECO:0000259" key="6">
    <source>
        <dbReference type="PROSITE" id="PS51858"/>
    </source>
</evidence>
<dbReference type="PROSITE" id="PS51858">
    <property type="entry name" value="PPPDE"/>
    <property type="match status" value="1"/>
</dbReference>
<dbReference type="PROSITE" id="PS51352">
    <property type="entry name" value="THIOREDOXIN_2"/>
    <property type="match status" value="1"/>
</dbReference>
<evidence type="ECO:0000256" key="3">
    <source>
        <dbReference type="ARBA" id="ARBA00022801"/>
    </source>
</evidence>
<dbReference type="GO" id="GO:0006508">
    <property type="term" value="P:proteolysis"/>
    <property type="evidence" value="ECO:0007669"/>
    <property type="project" value="UniProtKB-KW"/>
</dbReference>
<dbReference type="Pfam" id="PF08324">
    <property type="entry name" value="PUL"/>
    <property type="match status" value="1"/>
</dbReference>
<dbReference type="InterPro" id="IPR013766">
    <property type="entry name" value="Thioredoxin_domain"/>
</dbReference>